<reference evidence="1" key="1">
    <citation type="submission" date="2012-01" db="EMBL/GenBank/DDBJ databases">
        <authorList>
            <person name="Summers A.O."/>
            <person name="Wireman J."/>
            <person name="Sale K."/>
        </authorList>
    </citation>
    <scope>NUCLEOTIDE SEQUENCE</scope>
    <source>
        <strain evidence="1">J3-49</strain>
        <plasmid evidence="1">pJ349-116</plasmid>
    </source>
</reference>
<dbReference type="NCBIfam" id="NF033179">
    <property type="entry name" value="TnsA_like_Actin"/>
    <property type="match status" value="1"/>
</dbReference>
<proteinExistence type="predicted"/>
<keyword evidence="1" id="KW-0614">Plasmid</keyword>
<name>I3W1R1_9MICC</name>
<accession>I3W1R1</accession>
<evidence type="ECO:0008006" key="2">
    <source>
        <dbReference type="Google" id="ProtNLM"/>
    </source>
</evidence>
<dbReference type="AlphaFoldDB" id="I3W1R1"/>
<organism evidence="1">
    <name type="scientific">Arthrobacter sp. J3.49</name>
    <dbReference type="NCBI Taxonomy" id="347213"/>
    <lineage>
        <taxon>Bacteria</taxon>
        <taxon>Bacillati</taxon>
        <taxon>Actinomycetota</taxon>
        <taxon>Actinomycetes</taxon>
        <taxon>Micrococcales</taxon>
        <taxon>Micrococcaceae</taxon>
        <taxon>Arthrobacter</taxon>
    </lineage>
</organism>
<sequence length="255" mass="28022">MNLTDSARILARFRDGLRDELVSAELSGLPFESALPVRSFFAWPGKRNYEGSWWSSTVGAHVGFESLLERDFLMLADHDTDVIGIVSQPFAVLWPHGTEAARGHVPDFFVRLRDGGGRVVDVRHPDRLSSAERQFEMTARMCQAVGWDYEVFSGMAEPRAANLRWLSGYRQDRFAPSAASLLAILEAFRAGASMATGVRCAARQLKTDPSVVQANVLHLAYRGLLDVDLGRPLSLESPIASSQGCLADVLVEEAS</sequence>
<dbReference type="EMBL" id="JQ418530">
    <property type="protein sequence ID" value="AFK89538.1"/>
    <property type="molecule type" value="Genomic_DNA"/>
</dbReference>
<evidence type="ECO:0000313" key="1">
    <source>
        <dbReference type="EMBL" id="AFK89538.1"/>
    </source>
</evidence>
<protein>
    <recommendedName>
        <fullName evidence="2">TnsA endonuclease N-terminal domain-containing protein</fullName>
    </recommendedName>
</protein>
<dbReference type="RefSeq" id="WP_015062500.1">
    <property type="nucleotide sequence ID" value="NC_019339.1"/>
</dbReference>
<dbReference type="InterPro" id="IPR048000">
    <property type="entry name" value="TnsA-like"/>
</dbReference>
<geneLocation type="plasmid" evidence="1">
    <name>pJ349-116</name>
</geneLocation>